<accession>A0A0M9WP00</accession>
<dbReference type="GO" id="GO:0003677">
    <property type="term" value="F:DNA binding"/>
    <property type="evidence" value="ECO:0007669"/>
    <property type="project" value="UniProtKB-KW"/>
</dbReference>
<dbReference type="InterPro" id="IPR001387">
    <property type="entry name" value="Cro/C1-type_HTH"/>
</dbReference>
<dbReference type="RefSeq" id="WP_081005191.1">
    <property type="nucleotide sequence ID" value="NZ_AZYO01000023.1"/>
</dbReference>
<comment type="caution">
    <text evidence="2">The sequence shown here is derived from an EMBL/GenBank/DDBJ whole genome shotgun (WGS) entry which is preliminary data.</text>
</comment>
<reference evidence="3" key="2">
    <citation type="submission" date="2015-01" db="EMBL/GenBank/DDBJ databases">
        <title>Draft genome sequence of potential hydrocarbon metabolising strain of Rhodococcus rhodochrous.</title>
        <authorList>
            <person name="Aggarwal R.K."/>
            <person name="Dawar C."/>
        </authorList>
    </citation>
    <scope>NUCLEOTIDE SEQUENCE [LARGE SCALE GENOMIC DNA]</scope>
    <source>
        <strain evidence="3">KG-21</strain>
    </source>
</reference>
<evidence type="ECO:0000259" key="1">
    <source>
        <dbReference type="PROSITE" id="PS50943"/>
    </source>
</evidence>
<evidence type="ECO:0000313" key="2">
    <source>
        <dbReference type="EMBL" id="KOS56163.1"/>
    </source>
</evidence>
<dbReference type="Pfam" id="PF01381">
    <property type="entry name" value="HTH_3"/>
    <property type="match status" value="1"/>
</dbReference>
<keyword evidence="2" id="KW-0238">DNA-binding</keyword>
<proteinExistence type="predicted"/>
<dbReference type="PROSITE" id="PS50943">
    <property type="entry name" value="HTH_CROC1"/>
    <property type="match status" value="1"/>
</dbReference>
<protein>
    <submittedName>
        <fullName evidence="2">DNA-binding protein</fullName>
    </submittedName>
</protein>
<gene>
    <name evidence="2" type="ORF">Z051_11175</name>
</gene>
<dbReference type="SUPFAM" id="SSF47413">
    <property type="entry name" value="lambda repressor-like DNA-binding domains"/>
    <property type="match status" value="1"/>
</dbReference>
<evidence type="ECO:0000313" key="3">
    <source>
        <dbReference type="Proteomes" id="UP000037712"/>
    </source>
</evidence>
<dbReference type="Gene3D" id="1.10.260.40">
    <property type="entry name" value="lambda repressor-like DNA-binding domains"/>
    <property type="match status" value="1"/>
</dbReference>
<sequence>MSSPQEDFGPWLGRHLRTSGINQAQLAEQIGVTRAAVSAWISGRSEPRHEMKQTIASALGVPAPENDEVPIDDRQVGSLRWHHRPAHSDGGREYGNAAAFAFNADLSVLAREATQNSLDERRDTGRPVRVSYTLHELTGDSLSSFLTAIQWDELSAHFASAASTEQKVARSLRAALNDLRQDRSLVLLRIDDFNAAGLTGPEYGDGRFAAVIRRQLDSHKQAGPRAGGSYGLGKATLWATSKFGLVLVNSTLSETHEGRTERRVIGRLDLPWHQVDGAAFAGPAWFGESESDPEHQGVSRSWWADEATVRELHLARDSTEPGTSFLIVGAHDASGDAETLEEMHEKLVRALADGFWAAMVGGATAVPLLDARVTALRNDEVVVAEQRVDPHEHHPALSRALRAYFDNETVGELTAAEQVARVDVPLVVSPRRGEGRGLGKGRLHEAVLLVTPAAETAAVTSRVTCMRGNRMTIVEHRPREVPLGTPPFQAVLLAGLATGHEDEVTAAAEDFLRASEPPEHDKWDRTEELTSSYEKGALTRLREFRSEIDKAVRTVVGRREVERNWGPKVLRDLLKFEGTTGVRSRGVSGAPSVRNIQGGIDKSGAWSVTVNIKLPESENPWILTPVAKFDVRSGGRPTVRWSELKALEGCRVDGANLAIEAGVRQATFAAVTDPGSHPVQGGFARLVVEVPKARGGVS</sequence>
<dbReference type="Proteomes" id="UP000037712">
    <property type="component" value="Unassembled WGS sequence"/>
</dbReference>
<organism evidence="2 3">
    <name type="scientific">Rhodococcus rhodochrous KG-21</name>
    <dbReference type="NCBI Taxonomy" id="1441923"/>
    <lineage>
        <taxon>Bacteria</taxon>
        <taxon>Bacillati</taxon>
        <taxon>Actinomycetota</taxon>
        <taxon>Actinomycetes</taxon>
        <taxon>Mycobacteriales</taxon>
        <taxon>Nocardiaceae</taxon>
        <taxon>Rhodococcus</taxon>
    </lineage>
</organism>
<dbReference type="CDD" id="cd00093">
    <property type="entry name" value="HTH_XRE"/>
    <property type="match status" value="1"/>
</dbReference>
<feature type="domain" description="HTH cro/C1-type" evidence="1">
    <location>
        <begin position="20"/>
        <end position="66"/>
    </location>
</feature>
<dbReference type="PATRIC" id="fig|1441923.3.peg.2461"/>
<reference evidence="2 3" key="1">
    <citation type="journal article" date="2015" name="Genome Announc.">
        <title>Draft Genome Sequence of Rhodococcus rhodochrous Strain KG-21, a Soil Isolate from Oil Fields of Krishna-Godavari Basin, India.</title>
        <authorList>
            <person name="Dawar C."/>
            <person name="Aggarwal R.K."/>
        </authorList>
    </citation>
    <scope>NUCLEOTIDE SEQUENCE [LARGE SCALE GENOMIC DNA]</scope>
    <source>
        <strain evidence="2 3">KG-21</strain>
    </source>
</reference>
<name>A0A0M9WP00_RHORH</name>
<dbReference type="SMART" id="SM00530">
    <property type="entry name" value="HTH_XRE"/>
    <property type="match status" value="1"/>
</dbReference>
<dbReference type="InterPro" id="IPR010982">
    <property type="entry name" value="Lambda_DNA-bd_dom_sf"/>
</dbReference>
<dbReference type="EMBL" id="AZYO01000023">
    <property type="protein sequence ID" value="KOS56163.1"/>
    <property type="molecule type" value="Genomic_DNA"/>
</dbReference>
<dbReference type="AlphaFoldDB" id="A0A0M9WP00"/>